<evidence type="ECO:0000256" key="1">
    <source>
        <dbReference type="ARBA" id="ARBA00004496"/>
    </source>
</evidence>
<dbReference type="InterPro" id="IPR007244">
    <property type="entry name" value="Naa35_N"/>
</dbReference>
<proteinExistence type="inferred from homology"/>
<feature type="domain" description="NAA35-like N-terminal" evidence="5">
    <location>
        <begin position="49"/>
        <end position="190"/>
    </location>
</feature>
<comment type="subcellular location">
    <subcellularLocation>
        <location evidence="1">Cytoplasm</location>
    </subcellularLocation>
</comment>
<keyword evidence="8" id="KW-1185">Reference proteome</keyword>
<dbReference type="InterPro" id="IPR057983">
    <property type="entry name" value="NAA35-like_N"/>
</dbReference>
<evidence type="ECO:0000313" key="8">
    <source>
        <dbReference type="Proteomes" id="UP000797356"/>
    </source>
</evidence>
<evidence type="ECO:0000259" key="5">
    <source>
        <dbReference type="Pfam" id="PF04112"/>
    </source>
</evidence>
<dbReference type="AlphaFoldDB" id="A0A8K0MVY0"/>
<gene>
    <name evidence="7" type="ORF">COCNU_01G018440</name>
</gene>
<dbReference type="Pfam" id="PF25789">
    <property type="entry name" value="TPR_NAA35"/>
    <property type="match status" value="1"/>
</dbReference>
<evidence type="ECO:0000256" key="3">
    <source>
        <dbReference type="ARBA" id="ARBA00022490"/>
    </source>
</evidence>
<dbReference type="PANTHER" id="PTHR21373:SF0">
    <property type="entry name" value="N-ALPHA-ACETYLTRANSFERASE 35, NATC AUXILIARY SUBUNIT"/>
    <property type="match status" value="1"/>
</dbReference>
<dbReference type="GO" id="GO:0031417">
    <property type="term" value="C:NatC complex"/>
    <property type="evidence" value="ECO:0007669"/>
    <property type="project" value="InterPro"/>
</dbReference>
<dbReference type="OrthoDB" id="269405at2759"/>
<evidence type="ECO:0000313" key="7">
    <source>
        <dbReference type="EMBL" id="KAG1327910.1"/>
    </source>
</evidence>
<sequence length="732" mass="82388">MANHGGGAAGEVGIGGRPLPPSSIPAGDQTVWADASPFIEAACNDLQDGELIHGENFSLFAAMSALEIMDPKMDSGVENCGYCSVEEAIENGAAPIPLSLDRTVDVQRTIDVMDHLLACEATWHRGHSLAQTVFSCIYLLRIERTSSHALLHSYCRITRATCNAIISAVADARTHEEEDLFTMAYGLPLKGEGDEKCLSILNSVEETISRQLRACKAPSSKKKVLEDLESLQTNPDLEEGYCRALLCRLRFRKHFYHVLMCLRKPQGRGLELARKHVASCLSELAFIYKSLEFLRSVSHGSAQEDVENSTTASGCRPVGFDVSLNSKLSAPTPPRAIRLLSWKKAVGYFEKLLHDLDVLCAFTLDPMLEDTLRFVVQFQKSQPDLIARAHLQLLLVQDGKLCGRDFFYDVISKALALPELAKDQEFQKNEFVVQLGQLVINLLKILCTNSAWQRRKLGKILQDWSVISIQLELAFKREFGEMLNVSIDENVCMKVSKHLLIWAQEQTYWIASRFLTLGFELELYSPTDYCMVYWYMYVVFVKLLEKMQMRIAASSDNSRRKGKKKRDHAKDSGRDAGVSSSCLLLQCYIFLSEGLAMMLAALCNDCKVFQMTGPFNGEEERFIQQFELLQKAQVPEHISYYLFKESTVHARLFNVAKHNYFREAQRIIASLKGSFSGEPDKLLEVRQLEQVAEHNRIALNVVNQVGGQDPSLRVSLEFTHHPYFAVAVVKRS</sequence>
<feature type="region of interest" description="Disordered" evidence="4">
    <location>
        <begin position="555"/>
        <end position="577"/>
    </location>
</feature>
<comment type="caution">
    <text evidence="7">The sequence shown here is derived from an EMBL/GenBank/DDBJ whole genome shotgun (WGS) entry which is preliminary data.</text>
</comment>
<evidence type="ECO:0000256" key="4">
    <source>
        <dbReference type="SAM" id="MobiDB-lite"/>
    </source>
</evidence>
<feature type="compositionally biased region" description="Gly residues" evidence="4">
    <location>
        <begin position="1"/>
        <end position="16"/>
    </location>
</feature>
<comment type="similarity">
    <text evidence="2">Belongs to the MAK10 family.</text>
</comment>
<protein>
    <submittedName>
        <fullName evidence="7">N-alpha-acetyltransferase 35, NatC auxiliary subunit</fullName>
    </submittedName>
</protein>
<feature type="region of interest" description="Disordered" evidence="4">
    <location>
        <begin position="1"/>
        <end position="27"/>
    </location>
</feature>
<evidence type="ECO:0000256" key="2">
    <source>
        <dbReference type="ARBA" id="ARBA00006289"/>
    </source>
</evidence>
<reference evidence="7" key="2">
    <citation type="submission" date="2019-07" db="EMBL/GenBank/DDBJ databases">
        <authorList>
            <person name="Yang Y."/>
            <person name="Bocs S."/>
            <person name="Baudouin L."/>
        </authorList>
    </citation>
    <scope>NUCLEOTIDE SEQUENCE</scope>
    <source>
        <tissue evidence="7">Spear leaf of Hainan Tall coconut</tissue>
    </source>
</reference>
<dbReference type="Proteomes" id="UP000797356">
    <property type="component" value="Chromosome 1"/>
</dbReference>
<dbReference type="EMBL" id="CM017872">
    <property type="protein sequence ID" value="KAG1327910.1"/>
    <property type="molecule type" value="Genomic_DNA"/>
</dbReference>
<dbReference type="Pfam" id="PF04112">
    <property type="entry name" value="Mak10"/>
    <property type="match status" value="1"/>
</dbReference>
<evidence type="ECO:0000259" key="6">
    <source>
        <dbReference type="Pfam" id="PF25789"/>
    </source>
</evidence>
<dbReference type="PANTHER" id="PTHR21373">
    <property type="entry name" value="GLUCOSE REPRESSIBLE PROTEIN MAK10"/>
    <property type="match status" value="1"/>
</dbReference>
<keyword evidence="3" id="KW-0963">Cytoplasm</keyword>
<name>A0A8K0MVY0_COCNU</name>
<organism evidence="7 8">
    <name type="scientific">Cocos nucifera</name>
    <name type="common">Coconut palm</name>
    <dbReference type="NCBI Taxonomy" id="13894"/>
    <lineage>
        <taxon>Eukaryota</taxon>
        <taxon>Viridiplantae</taxon>
        <taxon>Streptophyta</taxon>
        <taxon>Embryophyta</taxon>
        <taxon>Tracheophyta</taxon>
        <taxon>Spermatophyta</taxon>
        <taxon>Magnoliopsida</taxon>
        <taxon>Liliopsida</taxon>
        <taxon>Arecaceae</taxon>
        <taxon>Arecoideae</taxon>
        <taxon>Cocoseae</taxon>
        <taxon>Attaleinae</taxon>
        <taxon>Cocos</taxon>
    </lineage>
</organism>
<dbReference type="InterPro" id="IPR057982">
    <property type="entry name" value="TPR_NAA35"/>
</dbReference>
<feature type="domain" description="NAA35-like TPR repeats" evidence="6">
    <location>
        <begin position="359"/>
        <end position="727"/>
    </location>
</feature>
<reference evidence="7" key="1">
    <citation type="journal article" date="2017" name="Gigascience">
        <title>The genome draft of coconut (Cocos nucifera).</title>
        <authorList>
            <person name="Xiao Y."/>
            <person name="Xu P."/>
            <person name="Fan H."/>
            <person name="Baudouin L."/>
            <person name="Xia W."/>
            <person name="Bocs S."/>
            <person name="Xu J."/>
            <person name="Li Q."/>
            <person name="Guo A."/>
            <person name="Zhou L."/>
            <person name="Li J."/>
            <person name="Wu Y."/>
            <person name="Ma Z."/>
            <person name="Armero A."/>
            <person name="Issali A.E."/>
            <person name="Liu N."/>
            <person name="Peng M."/>
            <person name="Yang Y."/>
        </authorList>
    </citation>
    <scope>NUCLEOTIDE SEQUENCE</scope>
    <source>
        <tissue evidence="7">Spear leaf of Hainan Tall coconut</tissue>
    </source>
</reference>
<accession>A0A8K0MVY0</accession>